<evidence type="ECO:0000313" key="2">
    <source>
        <dbReference type="EMBL" id="KAJ7320723.1"/>
    </source>
</evidence>
<reference evidence="2" key="1">
    <citation type="submission" date="2023-03" db="EMBL/GenBank/DDBJ databases">
        <title>Massive genome expansion in bonnet fungi (Mycena s.s.) driven by repeated elements and novel gene families across ecological guilds.</title>
        <authorList>
            <consortium name="Lawrence Berkeley National Laboratory"/>
            <person name="Harder C.B."/>
            <person name="Miyauchi S."/>
            <person name="Viragh M."/>
            <person name="Kuo A."/>
            <person name="Thoen E."/>
            <person name="Andreopoulos B."/>
            <person name="Lu D."/>
            <person name="Skrede I."/>
            <person name="Drula E."/>
            <person name="Henrissat B."/>
            <person name="Morin E."/>
            <person name="Kohler A."/>
            <person name="Barry K."/>
            <person name="LaButti K."/>
            <person name="Morin E."/>
            <person name="Salamov A."/>
            <person name="Lipzen A."/>
            <person name="Mereny Z."/>
            <person name="Hegedus B."/>
            <person name="Baldrian P."/>
            <person name="Stursova M."/>
            <person name="Weitz H."/>
            <person name="Taylor A."/>
            <person name="Grigoriev I.V."/>
            <person name="Nagy L.G."/>
            <person name="Martin F."/>
            <person name="Kauserud H."/>
        </authorList>
    </citation>
    <scope>NUCLEOTIDE SEQUENCE</scope>
    <source>
        <strain evidence="2">CBHHK002</strain>
    </source>
</reference>
<dbReference type="EMBL" id="JARIHO010000053">
    <property type="protein sequence ID" value="KAJ7320723.1"/>
    <property type="molecule type" value="Genomic_DNA"/>
</dbReference>
<protein>
    <submittedName>
        <fullName evidence="2">Uncharacterized protein</fullName>
    </submittedName>
</protein>
<evidence type="ECO:0000313" key="3">
    <source>
        <dbReference type="Proteomes" id="UP001218218"/>
    </source>
</evidence>
<evidence type="ECO:0000256" key="1">
    <source>
        <dbReference type="SAM" id="SignalP"/>
    </source>
</evidence>
<name>A0AAD6ZF65_9AGAR</name>
<keyword evidence="3" id="KW-1185">Reference proteome</keyword>
<sequence>MKSTLLSIAQLTLLLFVGVPAVLAHPITVVGRAPVASGLHNLHHEEEAVSKKFRPHLPFRNYPSDQDDEALAAARSAVYHDLLGREENTSNKILHLPFRHYPSEKYTLCSRYTYR</sequence>
<feature type="signal peptide" evidence="1">
    <location>
        <begin position="1"/>
        <end position="24"/>
    </location>
</feature>
<keyword evidence="1" id="KW-0732">Signal</keyword>
<dbReference type="Proteomes" id="UP001218218">
    <property type="component" value="Unassembled WGS sequence"/>
</dbReference>
<gene>
    <name evidence="2" type="ORF">DFH08DRAFT_970452</name>
</gene>
<feature type="chain" id="PRO_5041994648" evidence="1">
    <location>
        <begin position="25"/>
        <end position="115"/>
    </location>
</feature>
<comment type="caution">
    <text evidence="2">The sequence shown here is derived from an EMBL/GenBank/DDBJ whole genome shotgun (WGS) entry which is preliminary data.</text>
</comment>
<accession>A0AAD6ZF65</accession>
<organism evidence="2 3">
    <name type="scientific">Mycena albidolilacea</name>
    <dbReference type="NCBI Taxonomy" id="1033008"/>
    <lineage>
        <taxon>Eukaryota</taxon>
        <taxon>Fungi</taxon>
        <taxon>Dikarya</taxon>
        <taxon>Basidiomycota</taxon>
        <taxon>Agaricomycotina</taxon>
        <taxon>Agaricomycetes</taxon>
        <taxon>Agaricomycetidae</taxon>
        <taxon>Agaricales</taxon>
        <taxon>Marasmiineae</taxon>
        <taxon>Mycenaceae</taxon>
        <taxon>Mycena</taxon>
    </lineage>
</organism>
<dbReference type="AlphaFoldDB" id="A0AAD6ZF65"/>
<proteinExistence type="predicted"/>